<evidence type="ECO:0000256" key="7">
    <source>
        <dbReference type="RuleBase" id="RU000417"/>
    </source>
</evidence>
<dbReference type="PANTHER" id="PTHR10629:SF52">
    <property type="entry name" value="DNA (CYTOSINE-5)-METHYLTRANSFERASE 1"/>
    <property type="match status" value="1"/>
</dbReference>
<dbReference type="NCBIfam" id="TIGR00675">
    <property type="entry name" value="dcm"/>
    <property type="match status" value="1"/>
</dbReference>
<gene>
    <name evidence="8" type="ORF">JJB07_11510</name>
</gene>
<dbReference type="GO" id="GO:0008168">
    <property type="term" value="F:methyltransferase activity"/>
    <property type="evidence" value="ECO:0007669"/>
    <property type="project" value="UniProtKB-KW"/>
</dbReference>
<dbReference type="EC" id="2.1.1.37" evidence="7"/>
<evidence type="ECO:0000313" key="8">
    <source>
        <dbReference type="EMBL" id="MBL0387278.1"/>
    </source>
</evidence>
<organism evidence="8 9">
    <name type="scientific">Tumebacillus amylolyticus</name>
    <dbReference type="NCBI Taxonomy" id="2801339"/>
    <lineage>
        <taxon>Bacteria</taxon>
        <taxon>Bacillati</taxon>
        <taxon>Bacillota</taxon>
        <taxon>Bacilli</taxon>
        <taxon>Bacillales</taxon>
        <taxon>Alicyclobacillaceae</taxon>
        <taxon>Tumebacillus</taxon>
    </lineage>
</organism>
<evidence type="ECO:0000313" key="9">
    <source>
        <dbReference type="Proteomes" id="UP000602284"/>
    </source>
</evidence>
<dbReference type="InterPro" id="IPR001525">
    <property type="entry name" value="C5_MeTfrase"/>
</dbReference>
<dbReference type="PROSITE" id="PS00094">
    <property type="entry name" value="C5_MTASE_1"/>
    <property type="match status" value="1"/>
</dbReference>
<keyword evidence="3 5" id="KW-0949">S-adenosyl-L-methionine</keyword>
<evidence type="ECO:0000256" key="1">
    <source>
        <dbReference type="ARBA" id="ARBA00022603"/>
    </source>
</evidence>
<dbReference type="InterPro" id="IPR018117">
    <property type="entry name" value="C5_DNA_meth_AS"/>
</dbReference>
<dbReference type="RefSeq" id="WP_201635115.1">
    <property type="nucleotide sequence ID" value="NZ_JAEQNB010000003.1"/>
</dbReference>
<evidence type="ECO:0000256" key="4">
    <source>
        <dbReference type="ARBA" id="ARBA00022747"/>
    </source>
</evidence>
<dbReference type="Gene3D" id="3.90.120.10">
    <property type="entry name" value="DNA Methylase, subunit A, domain 2"/>
    <property type="match status" value="1"/>
</dbReference>
<dbReference type="InterPro" id="IPR029063">
    <property type="entry name" value="SAM-dependent_MTases_sf"/>
</dbReference>
<comment type="similarity">
    <text evidence="5 6">Belongs to the class I-like SAM-binding methyltransferase superfamily. C5-methyltransferase family.</text>
</comment>
<reference evidence="8 9" key="1">
    <citation type="submission" date="2021-01" db="EMBL/GenBank/DDBJ databases">
        <title>Tumebacillus sp. strain ITR2 16S ribosomal RNA gene Genome sequencing and assembly.</title>
        <authorList>
            <person name="Kang M."/>
        </authorList>
    </citation>
    <scope>NUCLEOTIDE SEQUENCE [LARGE SCALE GENOMIC DNA]</scope>
    <source>
        <strain evidence="8 9">ITR2</strain>
    </source>
</reference>
<dbReference type="EMBL" id="JAEQNB010000003">
    <property type="protein sequence ID" value="MBL0387278.1"/>
    <property type="molecule type" value="Genomic_DNA"/>
</dbReference>
<evidence type="ECO:0000256" key="2">
    <source>
        <dbReference type="ARBA" id="ARBA00022679"/>
    </source>
</evidence>
<evidence type="ECO:0000256" key="3">
    <source>
        <dbReference type="ARBA" id="ARBA00022691"/>
    </source>
</evidence>
<name>A0ABS1JAI7_9BACL</name>
<dbReference type="SUPFAM" id="SSF53335">
    <property type="entry name" value="S-adenosyl-L-methionine-dependent methyltransferases"/>
    <property type="match status" value="1"/>
</dbReference>
<protein>
    <recommendedName>
        <fullName evidence="7">Cytosine-specific methyltransferase</fullName>
        <ecNumber evidence="7">2.1.1.37</ecNumber>
    </recommendedName>
</protein>
<evidence type="ECO:0000256" key="6">
    <source>
        <dbReference type="RuleBase" id="RU000416"/>
    </source>
</evidence>
<proteinExistence type="inferred from homology"/>
<keyword evidence="4" id="KW-0680">Restriction system</keyword>
<evidence type="ECO:0000256" key="5">
    <source>
        <dbReference type="PROSITE-ProRule" id="PRU01016"/>
    </source>
</evidence>
<dbReference type="PROSITE" id="PS51679">
    <property type="entry name" value="SAM_MT_C5"/>
    <property type="match status" value="1"/>
</dbReference>
<dbReference type="PRINTS" id="PR00105">
    <property type="entry name" value="C5METTRFRASE"/>
</dbReference>
<accession>A0ABS1JAI7</accession>
<sequence>MKPLAIDLFCGAGGMSEGILQAGFHIVFSSDINEDVKKTYTERHKQLGLIDGVNTHFERADIRELTIDKVEKAIRGLQMFKGQEFPEIDAVFGGPPCQGFSRAGRRDKNDPRNQLFKEYVRLINDIQPKYVVMENVEGFLDTTLDNFVGVTERQYPDNSLVPDILRDEFHSIDYVTLPPQLLDASNYGVPQRRRRVIFIAYRNREGERLVVPRYPDPTTPDNDQKVSVEEAIGDLVFGKQCEAIGFSEYQNESRKGRTLTVDGESVPNQGLIHNHELSRHTAVVRERFSLFREGESAAQVAKRVLAEGIDLRNYPNLLKECAKKLESKYDFKFVYDSFKTGKVTQEMLQVLLTKKNSRTRLERNNQSPTMVTLPDDFISSFEDRILSVREMARLQSFDDSFVFEGKRTTGGDRRKLEVPQYTQVGNAVPPLLARAFALEIKRAVDLTKESLAPQC</sequence>
<dbReference type="Pfam" id="PF00145">
    <property type="entry name" value="DNA_methylase"/>
    <property type="match status" value="1"/>
</dbReference>
<keyword evidence="2 5" id="KW-0808">Transferase</keyword>
<comment type="caution">
    <text evidence="8">The sequence shown here is derived from an EMBL/GenBank/DDBJ whole genome shotgun (WGS) entry which is preliminary data.</text>
</comment>
<comment type="catalytic activity">
    <reaction evidence="7">
        <text>a 2'-deoxycytidine in DNA + S-adenosyl-L-methionine = a 5-methyl-2'-deoxycytidine in DNA + S-adenosyl-L-homocysteine + H(+)</text>
        <dbReference type="Rhea" id="RHEA:13681"/>
        <dbReference type="Rhea" id="RHEA-COMP:11369"/>
        <dbReference type="Rhea" id="RHEA-COMP:11370"/>
        <dbReference type="ChEBI" id="CHEBI:15378"/>
        <dbReference type="ChEBI" id="CHEBI:57856"/>
        <dbReference type="ChEBI" id="CHEBI:59789"/>
        <dbReference type="ChEBI" id="CHEBI:85452"/>
        <dbReference type="ChEBI" id="CHEBI:85454"/>
        <dbReference type="EC" id="2.1.1.37"/>
    </reaction>
</comment>
<dbReference type="GO" id="GO:0032259">
    <property type="term" value="P:methylation"/>
    <property type="evidence" value="ECO:0007669"/>
    <property type="project" value="UniProtKB-KW"/>
</dbReference>
<keyword evidence="1 5" id="KW-0489">Methyltransferase</keyword>
<dbReference type="Proteomes" id="UP000602284">
    <property type="component" value="Unassembled WGS sequence"/>
</dbReference>
<dbReference type="Gene3D" id="3.40.50.150">
    <property type="entry name" value="Vaccinia Virus protein VP39"/>
    <property type="match status" value="1"/>
</dbReference>
<dbReference type="PANTHER" id="PTHR10629">
    <property type="entry name" value="CYTOSINE-SPECIFIC METHYLTRANSFERASE"/>
    <property type="match status" value="1"/>
</dbReference>
<keyword evidence="9" id="KW-1185">Reference proteome</keyword>
<dbReference type="InterPro" id="IPR050390">
    <property type="entry name" value="C5-Methyltransferase"/>
</dbReference>
<feature type="active site" evidence="5">
    <location>
        <position position="97"/>
    </location>
</feature>